<feature type="domain" description="Glycoside hydrolase family 5" evidence="5">
    <location>
        <begin position="82"/>
        <end position="223"/>
    </location>
</feature>
<organism evidence="6 7">
    <name type="scientific">Polarella glacialis</name>
    <name type="common">Dinoflagellate</name>
    <dbReference type="NCBI Taxonomy" id="89957"/>
    <lineage>
        <taxon>Eukaryota</taxon>
        <taxon>Sar</taxon>
        <taxon>Alveolata</taxon>
        <taxon>Dinophyceae</taxon>
        <taxon>Suessiales</taxon>
        <taxon>Suessiaceae</taxon>
        <taxon>Polarella</taxon>
    </lineage>
</organism>
<dbReference type="Proteomes" id="UP000626109">
    <property type="component" value="Unassembled WGS sequence"/>
</dbReference>
<sequence length="247" mass="27878">MASGAPLIKSSNVPEGWIEDWPDVAPIRVGSKLDKSWASQFPLNTKGRHVFNRHGERFRLRGINWYGASDVLHVVGGLDVQRLEVICETVSKLGFTVVRMPFSNEMLRCSVPEGAVDFAKNLRLRGLTALGVLDEVVRCLGRHLVAVILNNHTTYGEFCGPPSQNSLWFDPAGPFSESQWMADWVMMATRYSHCPHVVGYDLRNEIRPRWSLWPSWGRGSTHKVRWARRDWAASALAMAVRLLEISP</sequence>
<keyword evidence="3 4" id="KW-0326">Glycosidase</keyword>
<name>A0A813IUN7_POLGL</name>
<keyword evidence="2 4" id="KW-0378">Hydrolase</keyword>
<dbReference type="InterPro" id="IPR001547">
    <property type="entry name" value="Glyco_hydro_5"/>
</dbReference>
<comment type="similarity">
    <text evidence="1 4">Belongs to the glycosyl hydrolase 5 (cellulase A) family.</text>
</comment>
<dbReference type="SUPFAM" id="SSF51445">
    <property type="entry name" value="(Trans)glycosidases"/>
    <property type="match status" value="1"/>
</dbReference>
<evidence type="ECO:0000256" key="4">
    <source>
        <dbReference type="RuleBase" id="RU361153"/>
    </source>
</evidence>
<reference evidence="6" key="1">
    <citation type="submission" date="2021-02" db="EMBL/GenBank/DDBJ databases">
        <authorList>
            <person name="Dougan E. K."/>
            <person name="Rhodes N."/>
            <person name="Thang M."/>
            <person name="Chan C."/>
        </authorList>
    </citation>
    <scope>NUCLEOTIDE SEQUENCE</scope>
</reference>
<comment type="caution">
    <text evidence="6">The sequence shown here is derived from an EMBL/GenBank/DDBJ whole genome shotgun (WGS) entry which is preliminary data.</text>
</comment>
<dbReference type="GO" id="GO:0000272">
    <property type="term" value="P:polysaccharide catabolic process"/>
    <property type="evidence" value="ECO:0007669"/>
    <property type="project" value="InterPro"/>
</dbReference>
<protein>
    <recommendedName>
        <fullName evidence="5">Glycoside hydrolase family 5 domain-containing protein</fullName>
    </recommendedName>
</protein>
<dbReference type="AlphaFoldDB" id="A0A813IUN7"/>
<dbReference type="PANTHER" id="PTHR31263:SF0">
    <property type="entry name" value="CELLULASE FAMILY PROTEIN (AFU_ORTHOLOGUE AFUA_5G14560)"/>
    <property type="match status" value="1"/>
</dbReference>
<dbReference type="PANTHER" id="PTHR31263">
    <property type="entry name" value="CELLULASE FAMILY PROTEIN (AFU_ORTHOLOGUE AFUA_5G14560)"/>
    <property type="match status" value="1"/>
</dbReference>
<dbReference type="EMBL" id="CAJNNW010014224">
    <property type="protein sequence ID" value="CAE8656349.1"/>
    <property type="molecule type" value="Genomic_DNA"/>
</dbReference>
<evidence type="ECO:0000256" key="2">
    <source>
        <dbReference type="ARBA" id="ARBA00022801"/>
    </source>
</evidence>
<evidence type="ECO:0000313" key="7">
    <source>
        <dbReference type="Proteomes" id="UP000626109"/>
    </source>
</evidence>
<evidence type="ECO:0000259" key="5">
    <source>
        <dbReference type="Pfam" id="PF00150"/>
    </source>
</evidence>
<dbReference type="Gene3D" id="3.20.20.80">
    <property type="entry name" value="Glycosidases"/>
    <property type="match status" value="1"/>
</dbReference>
<dbReference type="Pfam" id="PF00150">
    <property type="entry name" value="Cellulase"/>
    <property type="match status" value="1"/>
</dbReference>
<dbReference type="InterPro" id="IPR017853">
    <property type="entry name" value="GH"/>
</dbReference>
<feature type="non-terminal residue" evidence="6">
    <location>
        <position position="247"/>
    </location>
</feature>
<dbReference type="GO" id="GO:0004553">
    <property type="term" value="F:hydrolase activity, hydrolyzing O-glycosyl compounds"/>
    <property type="evidence" value="ECO:0007669"/>
    <property type="project" value="InterPro"/>
</dbReference>
<accession>A0A813IUN7</accession>
<evidence type="ECO:0000313" key="6">
    <source>
        <dbReference type="EMBL" id="CAE8656349.1"/>
    </source>
</evidence>
<proteinExistence type="inferred from homology"/>
<evidence type="ECO:0000256" key="3">
    <source>
        <dbReference type="ARBA" id="ARBA00023295"/>
    </source>
</evidence>
<gene>
    <name evidence="6" type="ORF">PGLA2088_LOCUS12137</name>
</gene>
<evidence type="ECO:0000256" key="1">
    <source>
        <dbReference type="ARBA" id="ARBA00005641"/>
    </source>
</evidence>